<feature type="region of interest" description="Disordered" evidence="1">
    <location>
        <begin position="1064"/>
        <end position="1089"/>
    </location>
</feature>
<dbReference type="GeneID" id="8998451"/>
<feature type="compositionally biased region" description="Basic and acidic residues" evidence="1">
    <location>
        <begin position="977"/>
        <end position="988"/>
    </location>
</feature>
<feature type="compositionally biased region" description="Low complexity" evidence="1">
    <location>
        <begin position="260"/>
        <end position="279"/>
    </location>
</feature>
<feature type="region of interest" description="Disordered" evidence="1">
    <location>
        <begin position="224"/>
        <end position="290"/>
    </location>
</feature>
<reference evidence="2 3" key="1">
    <citation type="journal article" date="2004" name="Nature">
        <title>Genome evolution in yeasts.</title>
        <authorList>
            <consortium name="Genolevures"/>
            <person name="Dujon B."/>
            <person name="Sherman D."/>
            <person name="Fischer G."/>
            <person name="Durrens P."/>
            <person name="Casaregola S."/>
            <person name="Lafontaine I."/>
            <person name="de Montigny J."/>
            <person name="Marck C."/>
            <person name="Neuveglise C."/>
            <person name="Talla E."/>
            <person name="Goffard N."/>
            <person name="Frangeul L."/>
            <person name="Aigle M."/>
            <person name="Anthouard V."/>
            <person name="Babour A."/>
            <person name="Barbe V."/>
            <person name="Barnay S."/>
            <person name="Blanchin S."/>
            <person name="Beckerich J.M."/>
            <person name="Beyne E."/>
            <person name="Bleykasten C."/>
            <person name="Boisrame A."/>
            <person name="Boyer J."/>
            <person name="Cattolico L."/>
            <person name="Confanioleri F."/>
            <person name="de Daruvar A."/>
            <person name="Despons L."/>
            <person name="Fabre E."/>
            <person name="Fairhead C."/>
            <person name="Ferry-Dumazet H."/>
            <person name="Groppi A."/>
            <person name="Hantraye F."/>
            <person name="Hennequin C."/>
            <person name="Jauniaux N."/>
            <person name="Joyet P."/>
            <person name="Kachouri R."/>
            <person name="Kerrest A."/>
            <person name="Koszul R."/>
            <person name="Lemaire M."/>
            <person name="Lesur I."/>
            <person name="Ma L."/>
            <person name="Muller H."/>
            <person name="Nicaud J.M."/>
            <person name="Nikolski M."/>
            <person name="Oztas S."/>
            <person name="Ozier-Kalogeropoulos O."/>
            <person name="Pellenz S."/>
            <person name="Potier S."/>
            <person name="Richard G.F."/>
            <person name="Straub M.L."/>
            <person name="Suleau A."/>
            <person name="Swennene D."/>
            <person name="Tekaia F."/>
            <person name="Wesolowski-Louvel M."/>
            <person name="Westhof E."/>
            <person name="Wirth B."/>
            <person name="Zeniou-Meyer M."/>
            <person name="Zivanovic I."/>
            <person name="Bolotin-Fukuhara M."/>
            <person name="Thierry A."/>
            <person name="Bouchier C."/>
            <person name="Caudron B."/>
            <person name="Scarpelli C."/>
            <person name="Gaillardin C."/>
            <person name="Weissenbach J."/>
            <person name="Wincker P."/>
            <person name="Souciet J.L."/>
        </authorList>
    </citation>
    <scope>NUCLEOTIDE SEQUENCE [LARGE SCALE GENOMIC DNA]</scope>
    <source>
        <strain evidence="3">ATCC 36239 / CBS 767 / BCRC 21394 / JCM 1990 / NBRC 0083 / IGC 2968</strain>
    </source>
</reference>
<dbReference type="OMA" id="YYKCNEM"/>
<evidence type="ECO:0000313" key="3">
    <source>
        <dbReference type="Proteomes" id="UP000000599"/>
    </source>
</evidence>
<feature type="region of interest" description="Disordered" evidence="1">
    <location>
        <begin position="621"/>
        <end position="645"/>
    </location>
</feature>
<dbReference type="EMBL" id="CR382136">
    <property type="protein sequence ID" value="CAG86761.4"/>
    <property type="molecule type" value="Genomic_DNA"/>
</dbReference>
<dbReference type="InParanoid" id="W0TYR7"/>
<feature type="region of interest" description="Disordered" evidence="1">
    <location>
        <begin position="85"/>
        <end position="211"/>
    </location>
</feature>
<feature type="compositionally biased region" description="Polar residues" evidence="1">
    <location>
        <begin position="412"/>
        <end position="423"/>
    </location>
</feature>
<feature type="compositionally biased region" description="Low complexity" evidence="1">
    <location>
        <begin position="905"/>
        <end position="918"/>
    </location>
</feature>
<dbReference type="KEGG" id="dha:DEHA2D03608g"/>
<accession>W0TYR7</accession>
<protein>
    <submittedName>
        <fullName evidence="2">DEHA2D03608p</fullName>
    </submittedName>
</protein>
<feature type="compositionally biased region" description="Acidic residues" evidence="1">
    <location>
        <begin position="470"/>
        <end position="490"/>
    </location>
</feature>
<name>W0TYR7_DEBHA</name>
<feature type="compositionally biased region" description="Polar residues" evidence="1">
    <location>
        <begin position="374"/>
        <end position="390"/>
    </location>
</feature>
<evidence type="ECO:0000256" key="1">
    <source>
        <dbReference type="SAM" id="MobiDB-lite"/>
    </source>
</evidence>
<feature type="compositionally biased region" description="Low complexity" evidence="1">
    <location>
        <begin position="9"/>
        <end position="20"/>
    </location>
</feature>
<dbReference type="OrthoDB" id="5563016at2759"/>
<gene>
    <name evidence="2" type="ordered locus">DEHA2D03608g</name>
</gene>
<sequence>MAENSFSQSSTRRNSLTSLSTTTSYNTVSTAARSMSTEHLTNLDDKFVKKSIKKSPTSMLNPGDKFHKTNTGTYYFPNGEVFRPRMTPAKRHRPGKVPGSSRNNSMTKDLTAGYTLHYTPSPGTPEIPRSSSMVSMQSANSSSAVPNSYVSKSSSFSNLRRSNKQNLAQSLRSNKVDTPTNINIQNLAPVHTQVPTPPNASSPNLLSPPVQNTKSFQATNVLKDSEGIPGVFKSPDNIYTGHPNHPPATNNNQNRPVPTSSDSNLSSLSNYNLNRSSSNTPQTSINTSIDIEEAPEGYVKYIKNNENKNMADDELQKSSSLESIKETELHSIEEIPRIDVQNDEMPVNNQFESGCQNKSFERIRESTEESTSSNKLNQEPNQTMHVPSNETCDHPVDQSSEESLNDHFEESTLGSIQRPQQTPKPMGDKILTQGSTREESQEPNEDAMGESFQPAQVSENNSQMQNLEQGCEESEIIAEYSAESESDSESEVLKKIPKPSLGMIEANDSSEFSQEDLNHTHTQMDSDTEDLSTLHDVSEDKIRNNSPAKNTLFFEYSNNDDFQTPEGSPVSKVSEWVNGAEKDKKITSEGELNSINLDNVSEAPKNIAENDNQSTIIQEIKHPRSHPVSCSGSPTPESPKPKNFFDFHKDDAFDRFLNDKQVEVPPRGDVAVVGDKIRKHERSVSSISSFNSILHSDFESPNKSKALFSKSPRQNPPRIPHSHSSSPEKGLDIYHKNQVGVGEKALPITPTEGQLPVQKDLPASPEDKNALPNSSLPDINSAEEMGPEDHYSPTQISEIGSLHTSKLDSMPLDSNMDKNESIDANKIPLKKGSMLDVVTPESKIPKKKPPSDLKEHPSDKAPSDSINTNKVPKVKSFRSLNGDSKLKKSSSTANFKAFFKKLFPLPSASSSNSFESKSMYNPKGSQTDVSHETSSLNKPKKLTKGKRSFSFANLKSAGFNNKSHTPTNEPKPTIPPQKEKEKEKEEKAVSNSNVLDNEIIPQTESLTITKLPTIERDDSLFEDMFTNFDERFNRANSTKSKAATNSINELFIKDDELTRDQIKDQQLKDNNQISDDIDEGNDAKSTSSEAFSMANSDEIYIDDNIRYLQDELIWPVDNDEFTSIEDYSVLSRSGTVKTRLNLESNEEQGESTVETIVVDNEQLTGLFDNLSELQRRRLPIHLKHIGQFKDSKILEISIRKFESIPDLSNLRIENKQLNSILKKSLRSSENKKVQFSNKISINETFSPDMYKRYNKSVTQYTLTESMEINKIKNELNTYKCNEMLVHEHSQDNTHFFY</sequence>
<dbReference type="HOGENOM" id="CLU_261744_0_0_1"/>
<dbReference type="STRING" id="284592.W0TYR7"/>
<feature type="compositionally biased region" description="Polar residues" evidence="1">
    <location>
        <begin position="280"/>
        <end position="289"/>
    </location>
</feature>
<feature type="compositionally biased region" description="Low complexity" evidence="1">
    <location>
        <begin position="130"/>
        <end position="160"/>
    </location>
</feature>
<feature type="region of interest" description="Disordered" evidence="1">
    <location>
        <begin position="905"/>
        <end position="990"/>
    </location>
</feature>
<proteinExistence type="predicted"/>
<dbReference type="Proteomes" id="UP000000599">
    <property type="component" value="Chromosome D"/>
</dbReference>
<feature type="compositionally biased region" description="Polar residues" evidence="1">
    <location>
        <begin position="347"/>
        <end position="358"/>
    </location>
</feature>
<feature type="compositionally biased region" description="Basic and acidic residues" evidence="1">
    <location>
        <begin position="532"/>
        <end position="543"/>
    </location>
</feature>
<dbReference type="RefSeq" id="XP_002770257.1">
    <property type="nucleotide sequence ID" value="XM_002770211.1"/>
</dbReference>
<feature type="compositionally biased region" description="Polar residues" evidence="1">
    <location>
        <begin position="792"/>
        <end position="804"/>
    </location>
</feature>
<evidence type="ECO:0000313" key="2">
    <source>
        <dbReference type="EMBL" id="CAG86761.4"/>
    </source>
</evidence>
<feature type="region of interest" description="Disordered" evidence="1">
    <location>
        <begin position="1"/>
        <end position="20"/>
    </location>
</feature>
<feature type="region of interest" description="Disordered" evidence="1">
    <location>
        <begin position="336"/>
        <end position="544"/>
    </location>
</feature>
<feature type="compositionally biased region" description="Polar residues" evidence="1">
    <location>
        <begin position="247"/>
        <end position="259"/>
    </location>
</feature>
<feature type="compositionally biased region" description="Basic and acidic residues" evidence="1">
    <location>
        <begin position="849"/>
        <end position="862"/>
    </location>
</feature>
<feature type="compositionally biased region" description="Low complexity" evidence="1">
    <location>
        <begin position="684"/>
        <end position="695"/>
    </location>
</feature>
<feature type="compositionally biased region" description="Polar residues" evidence="1">
    <location>
        <begin position="453"/>
        <end position="468"/>
    </location>
</feature>
<feature type="compositionally biased region" description="Polar residues" evidence="1">
    <location>
        <begin position="923"/>
        <end position="937"/>
    </location>
</feature>
<feature type="compositionally biased region" description="Polar residues" evidence="1">
    <location>
        <begin position="165"/>
        <end position="186"/>
    </location>
</feature>
<keyword evidence="3" id="KW-1185">Reference proteome</keyword>
<feature type="region of interest" description="Disordered" evidence="1">
    <location>
        <begin position="677"/>
        <end position="890"/>
    </location>
</feature>
<organism evidence="2 3">
    <name type="scientific">Debaryomyces hansenii (strain ATCC 36239 / CBS 767 / BCRC 21394 / JCM 1990 / NBRC 0083 / IGC 2968)</name>
    <name type="common">Yeast</name>
    <name type="synonym">Torulaspora hansenii</name>
    <dbReference type="NCBI Taxonomy" id="284592"/>
    <lineage>
        <taxon>Eukaryota</taxon>
        <taxon>Fungi</taxon>
        <taxon>Dikarya</taxon>
        <taxon>Ascomycota</taxon>
        <taxon>Saccharomycotina</taxon>
        <taxon>Pichiomycetes</taxon>
        <taxon>Debaryomycetaceae</taxon>
        <taxon>Debaryomyces</taxon>
    </lineage>
</organism>
<feature type="compositionally biased region" description="Basic residues" evidence="1">
    <location>
        <begin position="938"/>
        <end position="947"/>
    </location>
</feature>
<feature type="compositionally biased region" description="Polar residues" evidence="1">
    <location>
        <begin position="950"/>
        <end position="968"/>
    </location>
</feature>
<dbReference type="eggNOG" id="ENOG502SE7G">
    <property type="taxonomic scope" value="Eukaryota"/>
</dbReference>